<evidence type="ECO:0000313" key="5">
    <source>
        <dbReference type="RefSeq" id="XP_022723817.1"/>
    </source>
</evidence>
<dbReference type="InterPro" id="IPR053237">
    <property type="entry name" value="Natterin_C"/>
</dbReference>
<comment type="similarity">
    <text evidence="1">Belongs to the aerolysin family.</text>
</comment>
<keyword evidence="2" id="KW-1015">Disulfide bond</keyword>
<evidence type="ECO:0000259" key="3">
    <source>
        <dbReference type="SMART" id="SM00791"/>
    </source>
</evidence>
<dbReference type="CDD" id="cd20216">
    <property type="entry name" value="PFM_HFR-2-like"/>
    <property type="match status" value="1"/>
</dbReference>
<gene>
    <name evidence="5" type="primary">LOC111280668</name>
</gene>
<reference evidence="5" key="1">
    <citation type="submission" date="2025-08" db="UniProtKB">
        <authorList>
            <consortium name="RefSeq"/>
        </authorList>
    </citation>
    <scope>IDENTIFICATION</scope>
    <source>
        <tissue evidence="5">Fruit stalk</tissue>
    </source>
</reference>
<dbReference type="PANTHER" id="PTHR39244:SF5">
    <property type="entry name" value="NATTERIN-3-LIKE"/>
    <property type="match status" value="1"/>
</dbReference>
<dbReference type="SMART" id="SM00791">
    <property type="entry name" value="Agglutinin"/>
    <property type="match status" value="2"/>
</dbReference>
<dbReference type="KEGG" id="dzi:111280668"/>
<proteinExistence type="inferred from homology"/>
<feature type="domain" description="Agglutinin" evidence="3">
    <location>
        <begin position="3"/>
        <end position="142"/>
    </location>
</feature>
<evidence type="ECO:0000313" key="4">
    <source>
        <dbReference type="Proteomes" id="UP000515121"/>
    </source>
</evidence>
<organism evidence="4 5">
    <name type="scientific">Durio zibethinus</name>
    <name type="common">Durian</name>
    <dbReference type="NCBI Taxonomy" id="66656"/>
    <lineage>
        <taxon>Eukaryota</taxon>
        <taxon>Viridiplantae</taxon>
        <taxon>Streptophyta</taxon>
        <taxon>Embryophyta</taxon>
        <taxon>Tracheophyta</taxon>
        <taxon>Spermatophyta</taxon>
        <taxon>Magnoliopsida</taxon>
        <taxon>eudicotyledons</taxon>
        <taxon>Gunneridae</taxon>
        <taxon>Pentapetalae</taxon>
        <taxon>rosids</taxon>
        <taxon>malvids</taxon>
        <taxon>Malvales</taxon>
        <taxon>Malvaceae</taxon>
        <taxon>Helicteroideae</taxon>
        <taxon>Durio</taxon>
    </lineage>
</organism>
<sequence length="459" mass="51389">MALALPRFIVLRSDEKNEYLGFIHENGKSDGYLEFSETQAVSPYAKFEVEMAAGSGKDGLVHIRSCQNNKYWVRTKNLSATEKPGEGYWITATASKPEETNPRSRAHCSSLHLWNPVPGDRCVLANYKDFDGNSCDIFTIIDWESLLILPKYVAFKGNNGQYLCLRRIEKHPYLKFATDDIGDSTVPCEIFATHDGNIRIKPTCSEKFWRRSPNWIWADSNDDATTVNIPVDTLLRPVKVDNRTIALTNLANNNFCKSLTTEGKTNCLNAAVPSVARDARLTVEEPVMTRQIHNVKYKLDYSRVYDERIIVAAKNGASNYSQQSSTLDVKLSYTDTKTSTWKTNFSLKLGAKATFDVNLPLISEGKIELSGEVQSGIEWGETKTITTVVEVVHKVVVPPMTKATVDLIATNGKCDVPFSFTQRDSLYNGTTVTTQVQGGTYTGSNYYNISFETKEEKLK</sequence>
<dbReference type="GeneID" id="111280668"/>
<dbReference type="OrthoDB" id="4948898at2759"/>
<keyword evidence="4" id="KW-1185">Reference proteome</keyword>
<name>A0A6P5X876_DURZI</name>
<dbReference type="InterPro" id="IPR008998">
    <property type="entry name" value="Agglutinin"/>
</dbReference>
<dbReference type="AlphaFoldDB" id="A0A6P5X876"/>
<dbReference type="SUPFAM" id="SSF50382">
    <property type="entry name" value="Agglutinin"/>
    <property type="match status" value="2"/>
</dbReference>
<dbReference type="Gene3D" id="2.170.15.10">
    <property type="entry name" value="Proaerolysin, chain A, domain 3"/>
    <property type="match status" value="1"/>
</dbReference>
<dbReference type="RefSeq" id="XP_022723817.1">
    <property type="nucleotide sequence ID" value="XM_022868082.1"/>
</dbReference>
<dbReference type="Gene3D" id="2.80.10.50">
    <property type="match status" value="2"/>
</dbReference>
<dbReference type="InterPro" id="IPR036242">
    <property type="entry name" value="Agglutinin_dom_sf"/>
</dbReference>
<dbReference type="InterPro" id="IPR055267">
    <property type="entry name" value="Aerolysin-like_C"/>
</dbReference>
<evidence type="ECO:0000256" key="1">
    <source>
        <dbReference type="ARBA" id="ARBA00009831"/>
    </source>
</evidence>
<evidence type="ECO:0000256" key="2">
    <source>
        <dbReference type="ARBA" id="ARBA00023157"/>
    </source>
</evidence>
<dbReference type="Proteomes" id="UP000515121">
    <property type="component" value="Unplaced"/>
</dbReference>
<accession>A0A6P5X876</accession>
<dbReference type="SUPFAM" id="SSF56973">
    <property type="entry name" value="Aerolisin/ETX pore-forming domain"/>
    <property type="match status" value="1"/>
</dbReference>
<dbReference type="Pfam" id="PF07468">
    <property type="entry name" value="Agglutinin"/>
    <property type="match status" value="2"/>
</dbReference>
<feature type="domain" description="Agglutinin" evidence="3">
    <location>
        <begin position="147"/>
        <end position="285"/>
    </location>
</feature>
<dbReference type="PANTHER" id="PTHR39244">
    <property type="entry name" value="NATTERIN-4"/>
    <property type="match status" value="1"/>
</dbReference>
<protein>
    <submittedName>
        <fullName evidence="5">Uncharacterized protein LOC111280668</fullName>
    </submittedName>
</protein>
<dbReference type="Pfam" id="PF01117">
    <property type="entry name" value="Aerolysin"/>
    <property type="match status" value="1"/>
</dbReference>